<comment type="caution">
    <text evidence="2">The sequence shown here is derived from an EMBL/GenBank/DDBJ whole genome shotgun (WGS) entry which is preliminary data.</text>
</comment>
<evidence type="ECO:0000313" key="3">
    <source>
        <dbReference type="Proteomes" id="UP000326464"/>
    </source>
</evidence>
<name>A0A7X1NR04_9MICC</name>
<dbReference type="EMBL" id="VJXX01000003">
    <property type="protein sequence ID" value="MPY11299.1"/>
    <property type="molecule type" value="Genomic_DNA"/>
</dbReference>
<dbReference type="InterPro" id="IPR007569">
    <property type="entry name" value="DUF559"/>
</dbReference>
<evidence type="ECO:0000259" key="1">
    <source>
        <dbReference type="Pfam" id="PF04480"/>
    </source>
</evidence>
<accession>A0A7X1NR04</accession>
<dbReference type="SUPFAM" id="SSF52980">
    <property type="entry name" value="Restriction endonuclease-like"/>
    <property type="match status" value="1"/>
</dbReference>
<organism evidence="2 3">
    <name type="scientific">Arthrobacter bussei</name>
    <dbReference type="NCBI Taxonomy" id="2594179"/>
    <lineage>
        <taxon>Bacteria</taxon>
        <taxon>Bacillati</taxon>
        <taxon>Actinomycetota</taxon>
        <taxon>Actinomycetes</taxon>
        <taxon>Micrococcales</taxon>
        <taxon>Micrococcaceae</taxon>
        <taxon>Arthrobacter</taxon>
    </lineage>
</organism>
<sequence length="462" mass="51588">MKPRPPIRKIFPWTFQRQGRSWTTWSPVGSCVLMLMMPSWRGRILQKLYRRRWERTAGWPTSFLARDRRPLCPGWAERTDTTIVGPLHRLFLSSRRRPTSFLPPGWAERTDVTAEGVLHRLFLSSGCRSSRRPCGERRCADARAHDGSMPTDPYATALLNLTSKRCFSVEAARDLGIPARVLRRALYRRATRSLRVLDAAPADLSDVVACLGSLTPGTVASHQTAAVLWGLPLPRRSVDELLHLTRSTGCSRPRRAGVVGHVARLGPGDVVTAYGVPLTSPERTWCDLAATLPLADLVALGDALLRRWDAPRRPAAINEPDPLSSVDALAAALARRSGARGTATARKALPLLRSGVDSAPESLLRLLIVDAGLPELDVNQWILDTAGRRVSRPDLQYRARRIALEYEGEHHLTDPRQWARDIERDDRLRALGWIVLRFTRRHLGAGRDDGLERIRQALALRA</sequence>
<dbReference type="InterPro" id="IPR011335">
    <property type="entry name" value="Restrct_endonuc-II-like"/>
</dbReference>
<reference evidence="3" key="1">
    <citation type="submission" date="2019-07" db="EMBL/GenBank/DDBJ databases">
        <title>Arthrobacter KR32 sp. nov., isolated from mountain cheese made of cows milk.</title>
        <authorList>
            <person name="Flegler A."/>
        </authorList>
    </citation>
    <scope>NUCLEOTIDE SEQUENCE [LARGE SCALE GENOMIC DNA]</scope>
    <source>
        <strain evidence="3">KR32</strain>
    </source>
</reference>
<evidence type="ECO:0000313" key="2">
    <source>
        <dbReference type="EMBL" id="MPY11299.1"/>
    </source>
</evidence>
<dbReference type="Pfam" id="PF04480">
    <property type="entry name" value="DUF559"/>
    <property type="match status" value="1"/>
</dbReference>
<gene>
    <name evidence="2" type="ORF">FNH21_11320</name>
</gene>
<dbReference type="OrthoDB" id="3234479at2"/>
<dbReference type="Proteomes" id="UP000326464">
    <property type="component" value="Unassembled WGS sequence"/>
</dbReference>
<dbReference type="AlphaFoldDB" id="A0A7X1NR04"/>
<keyword evidence="3" id="KW-1185">Reference proteome</keyword>
<dbReference type="Gene3D" id="3.40.960.10">
    <property type="entry name" value="VSR Endonuclease"/>
    <property type="match status" value="1"/>
</dbReference>
<feature type="domain" description="DUF559" evidence="1">
    <location>
        <begin position="398"/>
        <end position="458"/>
    </location>
</feature>
<proteinExistence type="predicted"/>
<protein>
    <submittedName>
        <fullName evidence="2">DUF559 domain-containing protein</fullName>
    </submittedName>
</protein>